<proteinExistence type="predicted"/>
<evidence type="ECO:0000313" key="2">
    <source>
        <dbReference type="Proteomes" id="UP001451606"/>
    </source>
</evidence>
<dbReference type="EMBL" id="CP133772">
    <property type="protein sequence ID" value="WYY00355.1"/>
    <property type="molecule type" value="Genomic_DNA"/>
</dbReference>
<keyword evidence="2" id="KW-1185">Reference proteome</keyword>
<protein>
    <submittedName>
        <fullName evidence="1">Uncharacterized protein</fullName>
    </submittedName>
</protein>
<name>A0AAX4NHZ7_9ARCH</name>
<reference evidence="1 2" key="1">
    <citation type="submission" date="2023-09" db="EMBL/GenBank/DDBJ databases">
        <authorList>
            <person name="Golyshina O.V."/>
            <person name="Lunev E.A."/>
            <person name="Bargiela R."/>
            <person name="Gaines M.C."/>
            <person name="Daum B."/>
            <person name="Bale N.J."/>
            <person name="Koenen M."/>
            <person name="Sinninghe Damst J.S."/>
            <person name="Yakimov M."/>
            <person name="Golyshin P.N."/>
        </authorList>
    </citation>
    <scope>NUCLEOTIDE SEQUENCE [LARGE SCALE GENOMIC DNA]</scope>
    <source>
        <strain evidence="1 2">M1</strain>
    </source>
</reference>
<dbReference type="Proteomes" id="UP001451606">
    <property type="component" value="Chromosome"/>
</dbReference>
<dbReference type="RefSeq" id="WP_393970694.1">
    <property type="nucleotide sequence ID" value="NZ_CP133772.1"/>
</dbReference>
<dbReference type="AlphaFoldDB" id="A0AAX4NHZ7"/>
<organism evidence="1 2">
    <name type="scientific">Oxyplasma meridianum</name>
    <dbReference type="NCBI Taxonomy" id="3073602"/>
    <lineage>
        <taxon>Archaea</taxon>
        <taxon>Methanobacteriati</taxon>
        <taxon>Thermoplasmatota</taxon>
        <taxon>Thermoplasmata</taxon>
        <taxon>Thermoplasmatales</taxon>
        <taxon>Thermoplasmataceae</taxon>
        <taxon>Oxyplasma</taxon>
    </lineage>
</organism>
<sequence length="184" mass="21378">MIIIALDPDNIKQIKGYTEKDVVEYISSYKPERILCTIGTGNGDISPTVQGILDEPEIKQKLKFVGVDNSKYSLTEAEYMKKNSDRIDFQIKRNVLEMIDTSIRSFLEGYWNSPETVNSDLTDTMYKAKHRLRATIFYDLEEATWENRNESILNNIRSASPGRNEVLLCTLEERYWFNEKLSVF</sequence>
<dbReference type="GeneID" id="95967658"/>
<evidence type="ECO:0000313" key="1">
    <source>
        <dbReference type="EMBL" id="WYY00355.1"/>
    </source>
</evidence>
<gene>
    <name evidence="1" type="ORF">OXIME_000923</name>
</gene>
<accession>A0AAX4NHZ7</accession>
<dbReference type="KEGG" id="omr:OXIME_000923"/>